<evidence type="ECO:0000313" key="3">
    <source>
        <dbReference type="Proteomes" id="UP001224392"/>
    </source>
</evidence>
<organism evidence="2 3">
    <name type="scientific">Biformimicrobium ophioploci</name>
    <dbReference type="NCBI Taxonomy" id="3036711"/>
    <lineage>
        <taxon>Bacteria</taxon>
        <taxon>Pseudomonadati</taxon>
        <taxon>Pseudomonadota</taxon>
        <taxon>Gammaproteobacteria</taxon>
        <taxon>Cellvibrionales</taxon>
        <taxon>Microbulbiferaceae</taxon>
        <taxon>Biformimicrobium</taxon>
    </lineage>
</organism>
<evidence type="ECO:0000256" key="1">
    <source>
        <dbReference type="SAM" id="MobiDB-lite"/>
    </source>
</evidence>
<proteinExistence type="predicted"/>
<dbReference type="EMBL" id="BSYJ01000004">
    <property type="protein sequence ID" value="GMG87849.1"/>
    <property type="molecule type" value="Genomic_DNA"/>
</dbReference>
<feature type="region of interest" description="Disordered" evidence="1">
    <location>
        <begin position="62"/>
        <end position="88"/>
    </location>
</feature>
<gene>
    <name evidence="2" type="ORF">MNKW57_21700</name>
</gene>
<evidence type="ECO:0000313" key="2">
    <source>
        <dbReference type="EMBL" id="GMG87849.1"/>
    </source>
</evidence>
<comment type="caution">
    <text evidence="2">The sequence shown here is derived from an EMBL/GenBank/DDBJ whole genome shotgun (WGS) entry which is preliminary data.</text>
</comment>
<keyword evidence="3" id="KW-1185">Reference proteome</keyword>
<accession>A0ABQ6M0G6</accession>
<name>A0ABQ6M0G6_9GAMM</name>
<protein>
    <submittedName>
        <fullName evidence="2">Uncharacterized protein</fullName>
    </submittedName>
</protein>
<sequence length="88" mass="9510">MIAIATDQGVIQVKNRQSQLASPFKSGRNPKAAIKRTRIAAGDDTVKRGLIAAPAALWNNAGNLPFGPRGANRRQTSRFGLPDLRKMN</sequence>
<dbReference type="Proteomes" id="UP001224392">
    <property type="component" value="Unassembled WGS sequence"/>
</dbReference>
<reference evidence="2 3" key="1">
    <citation type="submission" date="2023-04" db="EMBL/GenBank/DDBJ databases">
        <title>Marinobulbifer ophiurae gen. nov., sp. Nov., isolate from tissue of brittle star Ophioplocus japonicus.</title>
        <authorList>
            <person name="Kawano K."/>
            <person name="Sawayama S."/>
            <person name="Nakagawa S."/>
        </authorList>
    </citation>
    <scope>NUCLEOTIDE SEQUENCE [LARGE SCALE GENOMIC DNA]</scope>
    <source>
        <strain evidence="2 3">NKW57</strain>
    </source>
</reference>